<organism evidence="5">
    <name type="scientific">Elaeis guineensis var. tenera</name>
    <name type="common">Oil palm</name>
    <dbReference type="NCBI Taxonomy" id="51953"/>
    <lineage>
        <taxon>Eukaryota</taxon>
        <taxon>Viridiplantae</taxon>
        <taxon>Streptophyta</taxon>
        <taxon>Embryophyta</taxon>
        <taxon>Tracheophyta</taxon>
        <taxon>Spermatophyta</taxon>
        <taxon>Magnoliopsida</taxon>
        <taxon>Liliopsida</taxon>
        <taxon>Arecaceae</taxon>
        <taxon>Arecoideae</taxon>
        <taxon>Cocoseae</taxon>
        <taxon>Elaeidinae</taxon>
        <taxon>Elaeis</taxon>
    </lineage>
</organism>
<gene>
    <name evidence="5" type="primary">CVS</name>
</gene>
<comment type="similarity">
    <text evidence="1">Belongs to the NmrA-type oxidoreductase family. Isoflavone reductase subfamily.</text>
</comment>
<dbReference type="Pfam" id="PF05368">
    <property type="entry name" value="NmrA"/>
    <property type="match status" value="1"/>
</dbReference>
<evidence type="ECO:0000256" key="1">
    <source>
        <dbReference type="ARBA" id="ARBA00005725"/>
    </source>
</evidence>
<name>A0A140GNA9_ELAGV</name>
<dbReference type="SUPFAM" id="SSF51735">
    <property type="entry name" value="NAD(P)-binding Rossmann-fold domains"/>
    <property type="match status" value="1"/>
</dbReference>
<evidence type="ECO:0000256" key="2">
    <source>
        <dbReference type="ARBA" id="ARBA00022857"/>
    </source>
</evidence>
<evidence type="ECO:0000256" key="3">
    <source>
        <dbReference type="ARBA" id="ARBA00023002"/>
    </source>
</evidence>
<evidence type="ECO:0000259" key="4">
    <source>
        <dbReference type="Pfam" id="PF05368"/>
    </source>
</evidence>
<reference evidence="5" key="1">
    <citation type="submission" date="2015-09" db="EMBL/GenBank/DDBJ databases">
        <title>An EAR-motif-containing R2R3 MYB transcription factor orchestrates methylchavicol emission in oil palm flowers.</title>
        <authorList>
            <person name="Li R."/>
        </authorList>
    </citation>
    <scope>NUCLEOTIDE SEQUENCE</scope>
</reference>
<sequence>MEAAKKGKILIIGATGYLGKYLTEGSLRLGHPTFILVRESTINTNSEKAKVIKDFKDAGATVLYGDLHDHESLVKAIKLVDIVFSTMGHEHPEQLASQINIVSAIKEAGNVKRYFPSEFGVDVGRIQLLEPAKSVLGIKVKIRQAIRMAGIPFTFVSSNLCATYFLSRLGQVEGDGTPKDEVSIMGDGNAKVIFVCEQDMATYAIKAAEDPRTLNKILYVRPPANIYSQNELVSLWEKKTKNTLRRTYLSEEEVMKKIQDAPYAVSFIYAIAHACFMKGELTNFEIDPSMGIEASNLYCEVKYITVDEYLDKFI</sequence>
<keyword evidence="2" id="KW-0521">NADP</keyword>
<dbReference type="InterPro" id="IPR036291">
    <property type="entry name" value="NAD(P)-bd_dom_sf"/>
</dbReference>
<evidence type="ECO:0000313" key="5">
    <source>
        <dbReference type="EMBL" id="AMN15102.1"/>
    </source>
</evidence>
<dbReference type="AlphaFoldDB" id="A0A140GNA9"/>
<dbReference type="CDD" id="cd05259">
    <property type="entry name" value="PCBER_SDR_a"/>
    <property type="match status" value="1"/>
</dbReference>
<accession>A0A140GNA9</accession>
<dbReference type="PANTHER" id="PTHR43349">
    <property type="entry name" value="PINORESINOL REDUCTASE-RELATED"/>
    <property type="match status" value="1"/>
</dbReference>
<dbReference type="GO" id="GO:0016491">
    <property type="term" value="F:oxidoreductase activity"/>
    <property type="evidence" value="ECO:0007669"/>
    <property type="project" value="UniProtKB-KW"/>
</dbReference>
<keyword evidence="3" id="KW-0560">Oxidoreductase</keyword>
<protein>
    <submittedName>
        <fullName evidence="5">Chavicol synthase</fullName>
    </submittedName>
</protein>
<feature type="domain" description="NmrA-like" evidence="4">
    <location>
        <begin position="6"/>
        <end position="310"/>
    </location>
</feature>
<dbReference type="InterPro" id="IPR008030">
    <property type="entry name" value="NmrA-like"/>
</dbReference>
<dbReference type="Gene3D" id="3.90.25.10">
    <property type="entry name" value="UDP-galactose 4-epimerase, domain 1"/>
    <property type="match status" value="1"/>
</dbReference>
<dbReference type="PANTHER" id="PTHR43349:SF35">
    <property type="entry name" value="PHENYLCOUMARAN BENZYLIC ETHER REDUCTASE 1"/>
    <property type="match status" value="1"/>
</dbReference>
<dbReference type="EMBL" id="KT778617">
    <property type="protein sequence ID" value="AMN15102.1"/>
    <property type="molecule type" value="mRNA"/>
</dbReference>
<proteinExistence type="evidence at transcript level"/>
<dbReference type="Gene3D" id="3.40.50.720">
    <property type="entry name" value="NAD(P)-binding Rossmann-like Domain"/>
    <property type="match status" value="1"/>
</dbReference>
<dbReference type="InterPro" id="IPR045312">
    <property type="entry name" value="PCBER-like"/>
</dbReference>
<dbReference type="InterPro" id="IPR050608">
    <property type="entry name" value="NmrA-type/Isoflavone_red_sf"/>
</dbReference>